<keyword evidence="2" id="KW-1185">Reference proteome</keyword>
<evidence type="ECO:0000313" key="1">
    <source>
        <dbReference type="EMBL" id="MCI91149.1"/>
    </source>
</evidence>
<reference evidence="1 2" key="1">
    <citation type="journal article" date="2018" name="Front. Plant Sci.">
        <title>Red Clover (Trifolium pratense) and Zigzag Clover (T. medium) - A Picture of Genomic Similarities and Differences.</title>
        <authorList>
            <person name="Dluhosova J."/>
            <person name="Istvanek J."/>
            <person name="Nedelnik J."/>
            <person name="Repkova J."/>
        </authorList>
    </citation>
    <scope>NUCLEOTIDE SEQUENCE [LARGE SCALE GENOMIC DNA]</scope>
    <source>
        <strain evidence="2">cv. 10/8</strain>
        <tissue evidence="1">Leaf</tissue>
    </source>
</reference>
<dbReference type="Proteomes" id="UP000265520">
    <property type="component" value="Unassembled WGS sequence"/>
</dbReference>
<accession>A0A392VUM0</accession>
<comment type="caution">
    <text evidence="1">The sequence shown here is derived from an EMBL/GenBank/DDBJ whole genome shotgun (WGS) entry which is preliminary data.</text>
</comment>
<protein>
    <submittedName>
        <fullName evidence="1">Uncharacterized protein</fullName>
    </submittedName>
</protein>
<name>A0A392VUM0_9FABA</name>
<sequence length="27" mass="2977">MYSIPFTISPPLVSLVLSLTLASERLQ</sequence>
<dbReference type="EMBL" id="LXQA011264005">
    <property type="protein sequence ID" value="MCI91149.1"/>
    <property type="molecule type" value="Genomic_DNA"/>
</dbReference>
<feature type="non-terminal residue" evidence="1">
    <location>
        <position position="27"/>
    </location>
</feature>
<organism evidence="1 2">
    <name type="scientific">Trifolium medium</name>
    <dbReference type="NCBI Taxonomy" id="97028"/>
    <lineage>
        <taxon>Eukaryota</taxon>
        <taxon>Viridiplantae</taxon>
        <taxon>Streptophyta</taxon>
        <taxon>Embryophyta</taxon>
        <taxon>Tracheophyta</taxon>
        <taxon>Spermatophyta</taxon>
        <taxon>Magnoliopsida</taxon>
        <taxon>eudicotyledons</taxon>
        <taxon>Gunneridae</taxon>
        <taxon>Pentapetalae</taxon>
        <taxon>rosids</taxon>
        <taxon>fabids</taxon>
        <taxon>Fabales</taxon>
        <taxon>Fabaceae</taxon>
        <taxon>Papilionoideae</taxon>
        <taxon>50 kb inversion clade</taxon>
        <taxon>NPAAA clade</taxon>
        <taxon>Hologalegina</taxon>
        <taxon>IRL clade</taxon>
        <taxon>Trifolieae</taxon>
        <taxon>Trifolium</taxon>
    </lineage>
</organism>
<proteinExistence type="predicted"/>
<dbReference type="AlphaFoldDB" id="A0A392VUM0"/>
<evidence type="ECO:0000313" key="2">
    <source>
        <dbReference type="Proteomes" id="UP000265520"/>
    </source>
</evidence>